<reference evidence="1" key="2">
    <citation type="submission" date="2019-06" db="EMBL/GenBank/DDBJ databases">
        <title>Genomics analysis of Aphanomyces spp. identifies a new class of oomycete effector associated with host adaptation.</title>
        <authorList>
            <person name="Gaulin E."/>
        </authorList>
    </citation>
    <scope>NUCLEOTIDE SEQUENCE</scope>
    <source>
        <strain evidence="1">CBS 578.67</strain>
    </source>
</reference>
<evidence type="ECO:0000313" key="1">
    <source>
        <dbReference type="EMBL" id="KAF0692518.1"/>
    </source>
</evidence>
<proteinExistence type="predicted"/>
<dbReference type="Proteomes" id="UP000332933">
    <property type="component" value="Unassembled WGS sequence"/>
</dbReference>
<sequence>MAHWYDDKAALRAAIARAVEGYKGQVAARWHVIPIGFKKYTADLDDLIAAASSPSHATFALRVGDCGGLPGPDDATIRARILRLRAVSAEDADYISFMTSFTHIAFGIEDASGTTFRFDMLLNEGDGDANTGFFAVVWHGETEVAHCTQGGDMVTAISWIDDATLAQYVPHAAAGFLPPTHDKNLERHEVGGGLKELHHEYFESSWGYSGIYCAHADGPNQLELLLAVVAKLSEHRNAVFFPQVVPAALLQDAKVDYLKDILQRTAATESIWHVTGDFLEHAVYRDESRTFREEDQWDD</sequence>
<dbReference type="OrthoDB" id="59022at2759"/>
<dbReference type="EMBL" id="CAADRA010005893">
    <property type="protein sequence ID" value="VFT93187.1"/>
    <property type="molecule type" value="Genomic_DNA"/>
</dbReference>
<reference evidence="2 3" key="1">
    <citation type="submission" date="2019-03" db="EMBL/GenBank/DDBJ databases">
        <authorList>
            <person name="Gaulin E."/>
            <person name="Dumas B."/>
        </authorList>
    </citation>
    <scope>NUCLEOTIDE SEQUENCE [LARGE SCALE GENOMIC DNA]</scope>
    <source>
        <strain evidence="2">CBS 568.67</strain>
    </source>
</reference>
<evidence type="ECO:0000313" key="2">
    <source>
        <dbReference type="EMBL" id="VFT93187.1"/>
    </source>
</evidence>
<gene>
    <name evidence="2" type="primary">Aste57867_16412</name>
    <name evidence="1" type="ORF">As57867_016355</name>
    <name evidence="2" type="ORF">ASTE57867_16412</name>
</gene>
<organism evidence="2 3">
    <name type="scientific">Aphanomyces stellatus</name>
    <dbReference type="NCBI Taxonomy" id="120398"/>
    <lineage>
        <taxon>Eukaryota</taxon>
        <taxon>Sar</taxon>
        <taxon>Stramenopiles</taxon>
        <taxon>Oomycota</taxon>
        <taxon>Saprolegniomycetes</taxon>
        <taxon>Saprolegniales</taxon>
        <taxon>Verrucalvaceae</taxon>
        <taxon>Aphanomyces</taxon>
    </lineage>
</organism>
<accession>A0A485L5L3</accession>
<evidence type="ECO:0000313" key="3">
    <source>
        <dbReference type="Proteomes" id="UP000332933"/>
    </source>
</evidence>
<name>A0A485L5L3_9STRA</name>
<dbReference type="AlphaFoldDB" id="A0A485L5L3"/>
<protein>
    <submittedName>
        <fullName evidence="2">Aste57867_16412 protein</fullName>
    </submittedName>
</protein>
<keyword evidence="3" id="KW-1185">Reference proteome</keyword>
<dbReference type="EMBL" id="VJMH01005872">
    <property type="protein sequence ID" value="KAF0692518.1"/>
    <property type="molecule type" value="Genomic_DNA"/>
</dbReference>